<name>F6SSB7_XENTR</name>
<feature type="compositionally biased region" description="Basic and acidic residues" evidence="2">
    <location>
        <begin position="210"/>
        <end position="223"/>
    </location>
</feature>
<organism evidence="4">
    <name type="scientific">Xenopus tropicalis</name>
    <name type="common">Western clawed frog</name>
    <name type="synonym">Silurana tropicalis</name>
    <dbReference type="NCBI Taxonomy" id="8364"/>
    <lineage>
        <taxon>Eukaryota</taxon>
        <taxon>Metazoa</taxon>
        <taxon>Chordata</taxon>
        <taxon>Craniata</taxon>
        <taxon>Vertebrata</taxon>
        <taxon>Euteleostomi</taxon>
        <taxon>Amphibia</taxon>
        <taxon>Batrachia</taxon>
        <taxon>Anura</taxon>
        <taxon>Pipoidea</taxon>
        <taxon>Pipidae</taxon>
        <taxon>Xenopodinae</taxon>
        <taxon>Xenopus</taxon>
        <taxon>Silurana</taxon>
    </lineage>
</organism>
<evidence type="ECO:0000256" key="2">
    <source>
        <dbReference type="SAM" id="MobiDB-lite"/>
    </source>
</evidence>
<dbReference type="HOGENOM" id="CLU_039057_1_0_1"/>
<dbReference type="Pfam" id="PF04438">
    <property type="entry name" value="zf-HIT"/>
    <property type="match status" value="1"/>
</dbReference>
<feature type="region of interest" description="Disordered" evidence="2">
    <location>
        <begin position="183"/>
        <end position="279"/>
    </location>
</feature>
<dbReference type="eggNOG" id="KOG4317">
    <property type="taxonomic scope" value="Eukaryota"/>
</dbReference>
<dbReference type="InterPro" id="IPR039646">
    <property type="entry name" value="ZNHIT2"/>
</dbReference>
<dbReference type="InterPro" id="IPR007529">
    <property type="entry name" value="Znf_HIT"/>
</dbReference>
<evidence type="ECO:0000259" key="3">
    <source>
        <dbReference type="PROSITE" id="PS51083"/>
    </source>
</evidence>
<dbReference type="FunCoup" id="F6SSB7">
    <property type="interactions" value="660"/>
</dbReference>
<protein>
    <submittedName>
        <fullName evidence="4">Zinc finger HIT-type containing 2</fullName>
    </submittedName>
</protein>
<dbReference type="AlphaFoldDB" id="F6SSB7"/>
<reference evidence="4" key="2">
    <citation type="submission" date="2011-06" db="UniProtKB">
        <authorList>
            <consortium name="Ensembl"/>
        </authorList>
    </citation>
    <scope>IDENTIFICATION</scope>
</reference>
<dbReference type="GeneTree" id="ENSGT00390000017147"/>
<dbReference type="PROSITE" id="PS51083">
    <property type="entry name" value="ZF_HIT"/>
    <property type="match status" value="1"/>
</dbReference>
<dbReference type="Gene3D" id="3.30.60.190">
    <property type="match status" value="1"/>
</dbReference>
<dbReference type="InParanoid" id="F6SSB7"/>
<proteinExistence type="predicted"/>
<dbReference type="PANTHER" id="PTHR15555:SF0">
    <property type="entry name" value="ZINC FINGER HIT DOMAIN-CONTAINING PROTEIN 2"/>
    <property type="match status" value="1"/>
</dbReference>
<dbReference type="SUPFAM" id="SSF144232">
    <property type="entry name" value="HIT/MYND zinc finger-like"/>
    <property type="match status" value="1"/>
</dbReference>
<reference evidence="4" key="1">
    <citation type="journal article" date="2010" name="Science">
        <title>The genome of the Western clawed frog Xenopus tropicalis.</title>
        <authorList>
            <person name="Hellsten U."/>
            <person name="Harland R.M."/>
            <person name="Gilchrist M.J."/>
            <person name="Hendrix D."/>
            <person name="Jurka J."/>
            <person name="Kapitonov V."/>
            <person name="Ovcharenko I."/>
            <person name="Putnam N.H."/>
            <person name="Shu S."/>
            <person name="Taher L."/>
            <person name="Blitz I.L."/>
            <person name="Blumberg B."/>
            <person name="Dichmann D.S."/>
            <person name="Dubchak I."/>
            <person name="Amaya E."/>
            <person name="Detter J.C."/>
            <person name="Fletcher R."/>
            <person name="Gerhard D.S."/>
            <person name="Goodstein D."/>
            <person name="Graves T."/>
            <person name="Grigoriev I.V."/>
            <person name="Grimwood J."/>
            <person name="Kawashima T."/>
            <person name="Lindquist E."/>
            <person name="Lucas S.M."/>
            <person name="Mead P.E."/>
            <person name="Mitros T."/>
            <person name="Ogino H."/>
            <person name="Ohta Y."/>
            <person name="Poliakov A.V."/>
            <person name="Pollet N."/>
            <person name="Robert J."/>
            <person name="Salamov A."/>
            <person name="Sater A.K."/>
            <person name="Schmutz J."/>
            <person name="Terry A."/>
            <person name="Vize P.D."/>
            <person name="Warren W.C."/>
            <person name="Wells D."/>
            <person name="Wills A."/>
            <person name="Wilson R.K."/>
            <person name="Zimmerman L.B."/>
            <person name="Zorn A.M."/>
            <person name="Grainger R."/>
            <person name="Grammer T."/>
            <person name="Khokha M.K."/>
            <person name="Richardson P.M."/>
            <person name="Rokhsar D.S."/>
        </authorList>
    </citation>
    <scope>NUCLEOTIDE SEQUENCE [LARGE SCALE GENOMIC DNA]</scope>
    <source>
        <strain evidence="4">Nigerian</strain>
    </source>
</reference>
<dbReference type="PANTHER" id="PTHR15555">
    <property type="entry name" value="ZINC FINGER HIT DOMAIN CONTAINING PROTEIN 2 PROTEIN FON -RELATED"/>
    <property type="match status" value="1"/>
</dbReference>
<sequence>METFTPEIVLPGRSSSPTPVIRPATESGKEGLAVCALCLSNPGRYTCPRCNSPYCSLACYRGPRHQTCSEDFYKESVLQMLREEQAGAAGKRQVEEMLVKLREKAIAGDDAVGLDGIDSLGEEAANLWNRLTPSEQKDFNRLLQSGDIGALVPKWNPWWEVEERTKTSKSVSITELPDVCVPRKGVESPLKPGICQKKPHGDSDDGNQEDPVKENWDAARDPKFPTGITRGSEGKDSTEQNSVPGGDKEELTTNPHSKPPSHQARRLKENGPGIQEGNSEQSRALMGYPEANSPQRLSNIPPPLKSIPPLFSLSQNPSPLIQYSLVNVIYGYTFSLLRHNGDICEDDLLLDFIETLLGVSSALTSIIVYPSTAHALQSAVRAASDPLYGGLEGGAVAAIEATAHILLGEESKGYAMAALADLSRALGRARKLILENDELRKVTFNAKKKCLFLAAWVNENEERLPTLYKETLTEHKQHLQYISGVVEISQGLQKAWGGKRPPEKKALIQEIDKDKT</sequence>
<dbReference type="GO" id="GO:0008270">
    <property type="term" value="F:zinc ion binding"/>
    <property type="evidence" value="ECO:0007669"/>
    <property type="project" value="UniProtKB-UniRule"/>
</dbReference>
<dbReference type="Ensembl" id="ENSXETT00000050379">
    <property type="protein sequence ID" value="ENSXETP00000050379"/>
    <property type="gene ID" value="ENSXETG00000023323"/>
</dbReference>
<dbReference type="STRING" id="8364.ENSXETP00000050379"/>
<dbReference type="CDD" id="cd23024">
    <property type="entry name" value="zf-HIT_ZNHIT2-3"/>
    <property type="match status" value="1"/>
</dbReference>
<feature type="domain" description="HIT-type" evidence="3">
    <location>
        <begin position="35"/>
        <end position="68"/>
    </location>
</feature>
<feature type="region of interest" description="Disordered" evidence="2">
    <location>
        <begin position="1"/>
        <end position="21"/>
    </location>
</feature>
<dbReference type="Bgee" id="ENSXETG00000023323">
    <property type="expression patterns" value="Expressed in neurula embryo and 13 other cell types or tissues"/>
</dbReference>
<dbReference type="Xenbase" id="XB-GENE-978417">
    <property type="gene designation" value="znhit2"/>
</dbReference>
<keyword evidence="1" id="KW-0863">Zinc-finger</keyword>
<evidence type="ECO:0000313" key="4">
    <source>
        <dbReference type="Ensembl" id="ENSXETP00000050379"/>
    </source>
</evidence>
<keyword evidence="1" id="KW-0862">Zinc</keyword>
<gene>
    <name evidence="4" type="primary">znhit2</name>
</gene>
<evidence type="ECO:0000256" key="1">
    <source>
        <dbReference type="PROSITE-ProRule" id="PRU00453"/>
    </source>
</evidence>
<keyword evidence="1" id="KW-0479">Metal-binding</keyword>
<accession>F6SSB7</accession>
<dbReference type="PaxDb" id="8364-ENSXETP00000030278"/>